<keyword evidence="2" id="KW-1185">Reference proteome</keyword>
<organism evidence="1 2">
    <name type="scientific">Portunus trituberculatus</name>
    <name type="common">Swimming crab</name>
    <name type="synonym">Neptunus trituberculatus</name>
    <dbReference type="NCBI Taxonomy" id="210409"/>
    <lineage>
        <taxon>Eukaryota</taxon>
        <taxon>Metazoa</taxon>
        <taxon>Ecdysozoa</taxon>
        <taxon>Arthropoda</taxon>
        <taxon>Crustacea</taxon>
        <taxon>Multicrustacea</taxon>
        <taxon>Malacostraca</taxon>
        <taxon>Eumalacostraca</taxon>
        <taxon>Eucarida</taxon>
        <taxon>Decapoda</taxon>
        <taxon>Pleocyemata</taxon>
        <taxon>Brachyura</taxon>
        <taxon>Eubrachyura</taxon>
        <taxon>Portunoidea</taxon>
        <taxon>Portunidae</taxon>
        <taxon>Portuninae</taxon>
        <taxon>Portunus</taxon>
    </lineage>
</organism>
<evidence type="ECO:0000313" key="1">
    <source>
        <dbReference type="EMBL" id="MPC95753.1"/>
    </source>
</evidence>
<dbReference type="EMBL" id="VSRR010103389">
    <property type="protein sequence ID" value="MPC95753.1"/>
    <property type="molecule type" value="Genomic_DNA"/>
</dbReference>
<dbReference type="AlphaFoldDB" id="A0A5B7JMT7"/>
<reference evidence="1 2" key="1">
    <citation type="submission" date="2019-05" db="EMBL/GenBank/DDBJ databases">
        <title>Another draft genome of Portunus trituberculatus and its Hox gene families provides insights of decapod evolution.</title>
        <authorList>
            <person name="Jeong J.-H."/>
            <person name="Song I."/>
            <person name="Kim S."/>
            <person name="Choi T."/>
            <person name="Kim D."/>
            <person name="Ryu S."/>
            <person name="Kim W."/>
        </authorList>
    </citation>
    <scope>NUCLEOTIDE SEQUENCE [LARGE SCALE GENOMIC DNA]</scope>
    <source>
        <tissue evidence="1">Muscle</tissue>
    </source>
</reference>
<proteinExistence type="predicted"/>
<protein>
    <submittedName>
        <fullName evidence="1">Uncharacterized protein</fullName>
    </submittedName>
</protein>
<evidence type="ECO:0000313" key="2">
    <source>
        <dbReference type="Proteomes" id="UP000324222"/>
    </source>
</evidence>
<sequence>MTTELQKLGMLKLVDTKETATIQEAISWKETQITEYQMRSLNAHVSRLPLSGIRYFPELPPRVLKPTA</sequence>
<gene>
    <name evidence="1" type="ORF">E2C01_090978</name>
</gene>
<name>A0A5B7JMT7_PORTR</name>
<accession>A0A5B7JMT7</accession>
<comment type="caution">
    <text evidence="1">The sequence shown here is derived from an EMBL/GenBank/DDBJ whole genome shotgun (WGS) entry which is preliminary data.</text>
</comment>
<dbReference type="Proteomes" id="UP000324222">
    <property type="component" value="Unassembled WGS sequence"/>
</dbReference>